<dbReference type="AlphaFoldDB" id="A0A1H1RZ45"/>
<accession>A0A1H1RZ45</accession>
<reference evidence="2 3" key="1">
    <citation type="submission" date="2016-10" db="EMBL/GenBank/DDBJ databases">
        <authorList>
            <person name="de Groot N.N."/>
        </authorList>
    </citation>
    <scope>NUCLEOTIDE SEQUENCE [LARGE SCALE GENOMIC DNA]</scope>
    <source>
        <strain evidence="2 3">DSM 21800</strain>
    </source>
</reference>
<evidence type="ECO:0000313" key="3">
    <source>
        <dbReference type="Proteomes" id="UP000199103"/>
    </source>
</evidence>
<dbReference type="InterPro" id="IPR043129">
    <property type="entry name" value="ATPase_NBD"/>
</dbReference>
<dbReference type="Gene3D" id="3.30.420.40">
    <property type="match status" value="4"/>
</dbReference>
<dbReference type="EMBL" id="LT629772">
    <property type="protein sequence ID" value="SDS41017.1"/>
    <property type="molecule type" value="Genomic_DNA"/>
</dbReference>
<dbReference type="OrthoDB" id="3189808at2"/>
<sequence length="372" mass="38815">MKPSTINADTTLLRQLNIGSVLIGLRSAPSVTLTELARSTGLSRQTAGAALDELIARGVCEPLAPQEGTSGRPARRYAFRRRAGHALGISFAPTHVLVITSDLAGEIVARQGRELDQQTPAAERLAVAEELARRCAEQAGPVWAVGAGTSGVVDRDGKVRAASQLPGWVGLDLAAQVGGWFDCPARAGNDAAMAALAERWLGNAQHVDDVVMLLTGHLTGFGLLIDGRVRVGRSGAAGELGKLPWWRDSDPAFALAREGWTADQAIAAAESGDRRAQDLLAELGQRLARSAAVLVSSIDPELVVVGGELAPAGERMLEPMRRELGTMCRSAPEVTASSLGTDGVALGALRGALDQIERDPRRLGSAGTVVAG</sequence>
<keyword evidence="2" id="KW-0808">Transferase</keyword>
<evidence type="ECO:0000256" key="1">
    <source>
        <dbReference type="ARBA" id="ARBA00006479"/>
    </source>
</evidence>
<comment type="similarity">
    <text evidence="1">Belongs to the ROK (NagC/XylR) family.</text>
</comment>
<dbReference type="InterPro" id="IPR000600">
    <property type="entry name" value="ROK"/>
</dbReference>
<dbReference type="GO" id="GO:0016301">
    <property type="term" value="F:kinase activity"/>
    <property type="evidence" value="ECO:0007669"/>
    <property type="project" value="UniProtKB-KW"/>
</dbReference>
<name>A0A1H1RZ45_9ACTN</name>
<dbReference type="SUPFAM" id="SSF46785">
    <property type="entry name" value="Winged helix' DNA-binding domain"/>
    <property type="match status" value="1"/>
</dbReference>
<evidence type="ECO:0000313" key="2">
    <source>
        <dbReference type="EMBL" id="SDS41017.1"/>
    </source>
</evidence>
<dbReference type="InterPro" id="IPR036388">
    <property type="entry name" value="WH-like_DNA-bd_sf"/>
</dbReference>
<dbReference type="PANTHER" id="PTHR18964">
    <property type="entry name" value="ROK (REPRESSOR, ORF, KINASE) FAMILY"/>
    <property type="match status" value="1"/>
</dbReference>
<dbReference type="SUPFAM" id="SSF53067">
    <property type="entry name" value="Actin-like ATPase domain"/>
    <property type="match status" value="1"/>
</dbReference>
<gene>
    <name evidence="2" type="ORF">SAMN04489812_1823</name>
</gene>
<keyword evidence="3" id="KW-1185">Reference proteome</keyword>
<dbReference type="STRING" id="630515.SAMN04489812_1823"/>
<dbReference type="RefSeq" id="WP_091523244.1">
    <property type="nucleotide sequence ID" value="NZ_LT629772.1"/>
</dbReference>
<dbReference type="Pfam" id="PF00480">
    <property type="entry name" value="ROK"/>
    <property type="match status" value="2"/>
</dbReference>
<dbReference type="InterPro" id="IPR036390">
    <property type="entry name" value="WH_DNA-bd_sf"/>
</dbReference>
<proteinExistence type="inferred from homology"/>
<organism evidence="2 3">
    <name type="scientific">Microlunatus soli</name>
    <dbReference type="NCBI Taxonomy" id="630515"/>
    <lineage>
        <taxon>Bacteria</taxon>
        <taxon>Bacillati</taxon>
        <taxon>Actinomycetota</taxon>
        <taxon>Actinomycetes</taxon>
        <taxon>Propionibacteriales</taxon>
        <taxon>Propionibacteriaceae</taxon>
        <taxon>Microlunatus</taxon>
    </lineage>
</organism>
<protein>
    <submittedName>
        <fullName evidence="2">Sugar kinase of the NBD/HSP70 family, may contain an N-terminal HTH domain</fullName>
    </submittedName>
</protein>
<dbReference type="PANTHER" id="PTHR18964:SF149">
    <property type="entry name" value="BIFUNCTIONAL UDP-N-ACETYLGLUCOSAMINE 2-EPIMERASE_N-ACETYLMANNOSAMINE KINASE"/>
    <property type="match status" value="1"/>
</dbReference>
<dbReference type="Gene3D" id="1.10.10.10">
    <property type="entry name" value="Winged helix-like DNA-binding domain superfamily/Winged helix DNA-binding domain"/>
    <property type="match status" value="1"/>
</dbReference>
<keyword evidence="2" id="KW-0418">Kinase</keyword>
<dbReference type="Proteomes" id="UP000199103">
    <property type="component" value="Chromosome I"/>
</dbReference>